<gene>
    <name evidence="2" type="ORF">XDN619_LOCUS20421</name>
</gene>
<dbReference type="Proteomes" id="UP000663887">
    <property type="component" value="Unassembled WGS sequence"/>
</dbReference>
<reference evidence="2" key="1">
    <citation type="submission" date="2021-02" db="EMBL/GenBank/DDBJ databases">
        <authorList>
            <person name="Nowell W R."/>
        </authorList>
    </citation>
    <scope>NUCLEOTIDE SEQUENCE</scope>
</reference>
<protein>
    <submittedName>
        <fullName evidence="2">Uncharacterized protein</fullName>
    </submittedName>
</protein>
<name>A0A816UJZ5_9BILA</name>
<dbReference type="EMBL" id="CAJNRG010008990">
    <property type="protein sequence ID" value="CAF2109248.1"/>
    <property type="molecule type" value="Genomic_DNA"/>
</dbReference>
<evidence type="ECO:0000313" key="2">
    <source>
        <dbReference type="EMBL" id="CAF2109248.1"/>
    </source>
</evidence>
<feature type="compositionally biased region" description="Polar residues" evidence="1">
    <location>
        <begin position="287"/>
        <end position="311"/>
    </location>
</feature>
<evidence type="ECO:0000313" key="3">
    <source>
        <dbReference type="Proteomes" id="UP000663887"/>
    </source>
</evidence>
<feature type="compositionally biased region" description="Polar residues" evidence="1">
    <location>
        <begin position="231"/>
        <end position="248"/>
    </location>
</feature>
<proteinExistence type="predicted"/>
<accession>A0A816UJZ5</accession>
<feature type="region of interest" description="Disordered" evidence="1">
    <location>
        <begin position="231"/>
        <end position="331"/>
    </location>
</feature>
<dbReference type="AlphaFoldDB" id="A0A816UJZ5"/>
<comment type="caution">
    <text evidence="2">The sequence shown here is derived from an EMBL/GenBank/DDBJ whole genome shotgun (WGS) entry which is preliminary data.</text>
</comment>
<evidence type="ECO:0000256" key="1">
    <source>
        <dbReference type="SAM" id="MobiDB-lite"/>
    </source>
</evidence>
<feature type="compositionally biased region" description="Low complexity" evidence="1">
    <location>
        <begin position="258"/>
        <end position="279"/>
    </location>
</feature>
<sequence length="438" mass="49442">MFLNPEMAKKATEEGLKIFNTLIYPEQIEMEFNITTCLICYKHNEHLTKDCPHKGTDFKRCSLCSSKSHTFKTCNTEHRKCLNCNGPHSTLAPSCPAKKETKIAAIKNMRQQENTEIITPNPTTQQQLTHTQTQSTAPIHTHTFSYAQAASSSNTATSTKNTLIQNRTILSPENQPQNRASLSPENLIQTDMNLIACMLYAHIENSINPGTFNKSLHNLFKLNKQNITFNFPDNPDFSQKLTTIQKPNTDNNEEDTSDSSQDSQDTTNSSQDTSTSESSLIIDTHENSLCNQNDLHTSTPHSSPKANTHDSPVSPIAPTQKGEPFKSGFFWNPKPNNTIATRQKFKAINPSTIKLKLYADKKHKQITEIDTLQKYIHEQKLKFTYEGDSALSDVTTQIIQGKFQLTYEDIKYIDTADFDKIITKKLQKTAPTKQKHNV</sequence>
<organism evidence="2 3">
    <name type="scientific">Rotaria magnacalcarata</name>
    <dbReference type="NCBI Taxonomy" id="392030"/>
    <lineage>
        <taxon>Eukaryota</taxon>
        <taxon>Metazoa</taxon>
        <taxon>Spiralia</taxon>
        <taxon>Gnathifera</taxon>
        <taxon>Rotifera</taxon>
        <taxon>Eurotatoria</taxon>
        <taxon>Bdelloidea</taxon>
        <taxon>Philodinida</taxon>
        <taxon>Philodinidae</taxon>
        <taxon>Rotaria</taxon>
    </lineage>
</organism>